<dbReference type="Gene3D" id="3.30.870.10">
    <property type="entry name" value="Endonuclease Chain A"/>
    <property type="match status" value="2"/>
</dbReference>
<keyword evidence="6" id="KW-1133">Transmembrane helix</keyword>
<dbReference type="SMART" id="SM00155">
    <property type="entry name" value="PLDc"/>
    <property type="match status" value="2"/>
</dbReference>
<feature type="transmembrane region" description="Helical" evidence="6">
    <location>
        <begin position="6"/>
        <end position="24"/>
    </location>
</feature>
<reference evidence="8 9" key="1">
    <citation type="submission" date="2021-03" db="EMBL/GenBank/DDBJ databases">
        <title>Genomic Encyclopedia of Type Strains, Phase III (KMG-III): the genomes of soil and plant-associated and newly described type strains.</title>
        <authorList>
            <person name="Whitman W."/>
        </authorList>
    </citation>
    <scope>NUCLEOTIDE SEQUENCE [LARGE SCALE GENOMIC DNA]</scope>
    <source>
        <strain evidence="8 9">IMMIB AFH-6</strain>
    </source>
</reference>
<comment type="function">
    <text evidence="1">Could be a virulence factor.</text>
</comment>
<evidence type="ECO:0000256" key="1">
    <source>
        <dbReference type="ARBA" id="ARBA00003145"/>
    </source>
</evidence>
<feature type="domain" description="PLD phosphodiesterase" evidence="7">
    <location>
        <begin position="385"/>
        <end position="407"/>
    </location>
</feature>
<dbReference type="PROSITE" id="PS50035">
    <property type="entry name" value="PLD"/>
    <property type="match status" value="2"/>
</dbReference>
<dbReference type="GO" id="GO:0016740">
    <property type="term" value="F:transferase activity"/>
    <property type="evidence" value="ECO:0007669"/>
    <property type="project" value="UniProtKB-KW"/>
</dbReference>
<dbReference type="CDD" id="cd09157">
    <property type="entry name" value="PLDc_CLS_unchar2_1"/>
    <property type="match status" value="1"/>
</dbReference>
<accession>A0ABS4SJW0</accession>
<dbReference type="PANTHER" id="PTHR21248">
    <property type="entry name" value="CARDIOLIPIN SYNTHASE"/>
    <property type="match status" value="1"/>
</dbReference>
<evidence type="ECO:0000256" key="6">
    <source>
        <dbReference type="SAM" id="Phobius"/>
    </source>
</evidence>
<feature type="transmembrane region" description="Helical" evidence="6">
    <location>
        <begin position="36"/>
        <end position="57"/>
    </location>
</feature>
<keyword evidence="4" id="KW-0964">Secreted</keyword>
<dbReference type="EMBL" id="JAGINP010000008">
    <property type="protein sequence ID" value="MBP2292790.1"/>
    <property type="molecule type" value="Genomic_DNA"/>
</dbReference>
<dbReference type="InterPro" id="IPR025202">
    <property type="entry name" value="PLD-like_dom"/>
</dbReference>
<dbReference type="PANTHER" id="PTHR21248:SF22">
    <property type="entry name" value="PHOSPHOLIPASE D"/>
    <property type="match status" value="1"/>
</dbReference>
<name>A0ABS4SJW0_9PROT</name>
<evidence type="ECO:0000256" key="2">
    <source>
        <dbReference type="ARBA" id="ARBA00004613"/>
    </source>
</evidence>
<comment type="caution">
    <text evidence="8">The sequence shown here is derived from an EMBL/GenBank/DDBJ whole genome shotgun (WGS) entry which is preliminary data.</text>
</comment>
<evidence type="ECO:0000259" key="7">
    <source>
        <dbReference type="PROSITE" id="PS50035"/>
    </source>
</evidence>
<dbReference type="RefSeq" id="WP_209766657.1">
    <property type="nucleotide sequence ID" value="NZ_JAGINP010000008.1"/>
</dbReference>
<keyword evidence="6" id="KW-0472">Membrane</keyword>
<evidence type="ECO:0000256" key="3">
    <source>
        <dbReference type="ARBA" id="ARBA00018392"/>
    </source>
</evidence>
<protein>
    <recommendedName>
        <fullName evidence="3">Phospholipase D</fullName>
    </recommendedName>
    <alternativeName>
        <fullName evidence="5">Choline phosphatase</fullName>
    </alternativeName>
</protein>
<dbReference type="CDD" id="cd09163">
    <property type="entry name" value="PLDc_CLS_unchar2_2"/>
    <property type="match status" value="1"/>
</dbReference>
<comment type="subcellular location">
    <subcellularLocation>
        <location evidence="2">Secreted</location>
    </subcellularLocation>
</comment>
<dbReference type="Proteomes" id="UP000781958">
    <property type="component" value="Unassembled WGS sequence"/>
</dbReference>
<keyword evidence="9" id="KW-1185">Reference proteome</keyword>
<dbReference type="Pfam" id="PF13091">
    <property type="entry name" value="PLDc_2"/>
    <property type="match status" value="2"/>
</dbReference>
<evidence type="ECO:0000313" key="9">
    <source>
        <dbReference type="Proteomes" id="UP000781958"/>
    </source>
</evidence>
<sequence>MRMQDAIPYLLTVLHIGTAVWVTVHALLKKRDVASAIGWIGLAWLSPIAGSVLYVTFGINRVHARAQSLRRPFLRTRSGGSAAAVPFQGLALAVERITGRGIESGNRLEMLSAGDGAYPLMLEAIGRARTSIALSSYIFRADAAGQRFIEALAAARKRGVEVRVLIDGIGGGYLLSPAYHRLRDAGIPAARFLHSPLPWRMPFLNLRNHKKILVIDGRVGFTGGLNIGAENLLADSPRHPVRDTHFRIEGPVVAQLMEAFAEDWQFVTGESLSGPDWFPVLSPVGDTPARVVTSGPDQDIEKLEYTLLNAIAVARRSIRIATPYFLPDDRLCSALEMAALRGIAVDVVIPAKGNHRVLDWAVPVQIRPLAAAGCRIWLAPPPFVHAKLMTVDGCWALVGSANWDVRSLRLNFELDLEVYGDAFAALVDAAIDTGRCRLVSLDDLDARSLPVMLRDAAARLLLRYL</sequence>
<gene>
    <name evidence="8" type="ORF">J2851_002571</name>
</gene>
<evidence type="ECO:0000256" key="4">
    <source>
        <dbReference type="ARBA" id="ARBA00022525"/>
    </source>
</evidence>
<keyword evidence="8" id="KW-0808">Transferase</keyword>
<keyword evidence="6" id="KW-0812">Transmembrane</keyword>
<proteinExistence type="predicted"/>
<organism evidence="8 9">
    <name type="scientific">Azospirillum rugosum</name>
    <dbReference type="NCBI Taxonomy" id="416170"/>
    <lineage>
        <taxon>Bacteria</taxon>
        <taxon>Pseudomonadati</taxon>
        <taxon>Pseudomonadota</taxon>
        <taxon>Alphaproteobacteria</taxon>
        <taxon>Rhodospirillales</taxon>
        <taxon>Azospirillaceae</taxon>
        <taxon>Azospirillum</taxon>
    </lineage>
</organism>
<dbReference type="InterPro" id="IPR001736">
    <property type="entry name" value="PLipase_D/transphosphatidylase"/>
</dbReference>
<evidence type="ECO:0000256" key="5">
    <source>
        <dbReference type="ARBA" id="ARBA00029594"/>
    </source>
</evidence>
<feature type="domain" description="PLD phosphodiesterase" evidence="7">
    <location>
        <begin position="204"/>
        <end position="231"/>
    </location>
</feature>
<dbReference type="SUPFAM" id="SSF56024">
    <property type="entry name" value="Phospholipase D/nuclease"/>
    <property type="match status" value="2"/>
</dbReference>
<evidence type="ECO:0000313" key="8">
    <source>
        <dbReference type="EMBL" id="MBP2292790.1"/>
    </source>
</evidence>